<keyword evidence="2 4" id="KW-0732">Signal</keyword>
<dbReference type="Proteomes" id="UP000189443">
    <property type="component" value="Chromosome"/>
</dbReference>
<evidence type="ECO:0000256" key="2">
    <source>
        <dbReference type="ARBA" id="ARBA00022729"/>
    </source>
</evidence>
<evidence type="ECO:0000313" key="6">
    <source>
        <dbReference type="EMBL" id="AQS65756.1"/>
    </source>
</evidence>
<evidence type="ECO:0000313" key="7">
    <source>
        <dbReference type="Proteomes" id="UP000189443"/>
    </source>
</evidence>
<organism evidence="6 7">
    <name type="scientific">Streptomyces pactum</name>
    <dbReference type="NCBI Taxonomy" id="68249"/>
    <lineage>
        <taxon>Bacteria</taxon>
        <taxon>Bacillati</taxon>
        <taxon>Actinomycetota</taxon>
        <taxon>Actinomycetes</taxon>
        <taxon>Kitasatosporales</taxon>
        <taxon>Streptomycetaceae</taxon>
        <taxon>Streptomyces</taxon>
    </lineage>
</organism>
<dbReference type="EMBL" id="CP019724">
    <property type="protein sequence ID" value="AQS65756.1"/>
    <property type="molecule type" value="Genomic_DNA"/>
</dbReference>
<dbReference type="Pfam" id="PF08386">
    <property type="entry name" value="Abhydrolase_4"/>
    <property type="match status" value="1"/>
</dbReference>
<feature type="chain" id="PRO_5010544666" evidence="4">
    <location>
        <begin position="25"/>
        <end position="494"/>
    </location>
</feature>
<dbReference type="KEGG" id="spac:B1H29_01310"/>
<sequence>MRRFVVAVLATVMVALPTGQGACAETASRASPDVVSWGECPGGTALPALECGTLKVPLDYRDPDGKSIDLAISRLAAPSPHKRRGVLLTNAGGPGEPGLSYPLVLKYYGVPQSVLDAYDVIGFDPRGVGHSTPVTCDLEGEATATANIPEYALGPADVAKRAVYAADVAEKCGSAATAPMLAHISTANTARDMDRIRAALGEPKISYLGISYGTYLGSVYTTLFPQRSAQFVLDSAMGPEGSGPSASRGFGEGVEDRFPDFARFLSEHPEYGFGTSVERIRRKYFEIAARLDARPRPDGFDGKRFRKVTFEKLYLDQWLPQLAAIWRAVDTGRPLPPAPPSEVPPGQPADNPVAAQLAVLCNDRDWPESVAAYQRNVEADRSRYPMFGAAGANIWPCAFWPTEPSEPPVKITDRGPSNVLIVQNLRDPSTPLSGARELREAFGERARMVTADQGGHLAYLFLKNRCLNDATTKFLVTGERPRSDVACAAEPGPD</sequence>
<evidence type="ECO:0000256" key="1">
    <source>
        <dbReference type="ARBA" id="ARBA00010088"/>
    </source>
</evidence>
<dbReference type="OrthoDB" id="4447445at2"/>
<dbReference type="InterPro" id="IPR029058">
    <property type="entry name" value="AB_hydrolase_fold"/>
</dbReference>
<accession>A0A1S6J1W6</accession>
<feature type="signal peptide" evidence="4">
    <location>
        <begin position="1"/>
        <end position="24"/>
    </location>
</feature>
<dbReference type="RefSeq" id="WP_055421534.1">
    <property type="nucleotide sequence ID" value="NZ_CP019724.1"/>
</dbReference>
<proteinExistence type="inferred from homology"/>
<dbReference type="SUPFAM" id="SSF53474">
    <property type="entry name" value="alpha/beta-Hydrolases"/>
    <property type="match status" value="1"/>
</dbReference>
<comment type="similarity">
    <text evidence="1">Belongs to the peptidase S33 family.</text>
</comment>
<protein>
    <submittedName>
        <fullName evidence="6">Hydrolase</fullName>
    </submittedName>
</protein>
<evidence type="ECO:0000256" key="3">
    <source>
        <dbReference type="ARBA" id="ARBA00022801"/>
    </source>
</evidence>
<name>A0A1S6J1W6_9ACTN</name>
<feature type="domain" description="Peptidase S33 tripeptidyl aminopeptidase-like C-terminal" evidence="5">
    <location>
        <begin position="385"/>
        <end position="487"/>
    </location>
</feature>
<dbReference type="InterPro" id="IPR013595">
    <property type="entry name" value="Pept_S33_TAP-like_C"/>
</dbReference>
<evidence type="ECO:0000256" key="4">
    <source>
        <dbReference type="SAM" id="SignalP"/>
    </source>
</evidence>
<keyword evidence="3 6" id="KW-0378">Hydrolase</keyword>
<dbReference type="InterPro" id="IPR051601">
    <property type="entry name" value="Serine_prot/Carboxylest_S33"/>
</dbReference>
<dbReference type="PANTHER" id="PTHR43248:SF29">
    <property type="entry name" value="TRIPEPTIDYL AMINOPEPTIDASE"/>
    <property type="match status" value="1"/>
</dbReference>
<dbReference type="Gene3D" id="3.40.50.1820">
    <property type="entry name" value="alpha/beta hydrolase"/>
    <property type="match status" value="1"/>
</dbReference>
<dbReference type="AlphaFoldDB" id="A0A1S6J1W6"/>
<reference evidence="6 7" key="1">
    <citation type="submission" date="2017-02" db="EMBL/GenBank/DDBJ databases">
        <title>Streptomyces pactum ACT12 Genome sequencing and assembly.</title>
        <authorList>
            <person name="Xue Q."/>
            <person name="Yan X."/>
            <person name="Jia L."/>
            <person name="Yan H."/>
        </authorList>
    </citation>
    <scope>NUCLEOTIDE SEQUENCE [LARGE SCALE GENOMIC DNA]</scope>
    <source>
        <strain evidence="6 7">ACT12</strain>
    </source>
</reference>
<dbReference type="PANTHER" id="PTHR43248">
    <property type="entry name" value="2-SUCCINYL-6-HYDROXY-2,4-CYCLOHEXADIENE-1-CARBOXYLATE SYNTHASE"/>
    <property type="match status" value="1"/>
</dbReference>
<gene>
    <name evidence="6" type="ORF">B1H29_01310</name>
</gene>
<keyword evidence="7" id="KW-1185">Reference proteome</keyword>
<dbReference type="GO" id="GO:0016787">
    <property type="term" value="F:hydrolase activity"/>
    <property type="evidence" value="ECO:0007669"/>
    <property type="project" value="UniProtKB-KW"/>
</dbReference>
<evidence type="ECO:0000259" key="5">
    <source>
        <dbReference type="Pfam" id="PF08386"/>
    </source>
</evidence>